<dbReference type="AlphaFoldDB" id="A0A1M4WTM9"/>
<proteinExistence type="predicted"/>
<feature type="domain" description="Transposase IS66 central" evidence="1">
    <location>
        <begin position="9"/>
        <end position="123"/>
    </location>
</feature>
<accession>A0A1M4WTM9</accession>
<evidence type="ECO:0000313" key="3">
    <source>
        <dbReference type="EMBL" id="SHE84413.1"/>
    </source>
</evidence>
<gene>
    <name evidence="3" type="ORF">SAMN02745133_01243</name>
</gene>
<organism evidence="3 4">
    <name type="scientific">Desulforamulus putei DSM 12395</name>
    <dbReference type="NCBI Taxonomy" id="1121429"/>
    <lineage>
        <taxon>Bacteria</taxon>
        <taxon>Bacillati</taxon>
        <taxon>Bacillota</taxon>
        <taxon>Clostridia</taxon>
        <taxon>Eubacteriales</taxon>
        <taxon>Peptococcaceae</taxon>
        <taxon>Desulforamulus</taxon>
    </lineage>
</organism>
<dbReference type="PANTHER" id="PTHR33678:SF1">
    <property type="entry name" value="BLL1576 PROTEIN"/>
    <property type="match status" value="1"/>
</dbReference>
<dbReference type="STRING" id="1121429.SAMN02745133_01243"/>
<evidence type="ECO:0000313" key="4">
    <source>
        <dbReference type="Proteomes" id="UP000184148"/>
    </source>
</evidence>
<name>A0A1M4WTM9_9FIRM</name>
<dbReference type="EMBL" id="FQUY01000007">
    <property type="protein sequence ID" value="SHE84413.1"/>
    <property type="molecule type" value="Genomic_DNA"/>
</dbReference>
<dbReference type="Pfam" id="PF13817">
    <property type="entry name" value="DDE_Tnp_IS66_C"/>
    <property type="match status" value="1"/>
</dbReference>
<keyword evidence="4" id="KW-1185">Reference proteome</keyword>
<evidence type="ECO:0000259" key="1">
    <source>
        <dbReference type="Pfam" id="PF03050"/>
    </source>
</evidence>
<evidence type="ECO:0000259" key="2">
    <source>
        <dbReference type="Pfam" id="PF13817"/>
    </source>
</evidence>
<sequence length="183" mass="20742">MPGSAASASVAAKEGLDFCNQLFAIERELHDVTPEERHKIRLARSRPVLDAFWSWLKTQAPRVLPKSALGQAIKYCLNQWNKLEAFLQDGRLELDNNRSERSIKPFVIGRKNWLFTNTPRGARASAVIYSIVETAKENNLNPLAYLTYLFEQLPNIDTTDPGELDKLLPWSATLPIACRVYNN</sequence>
<dbReference type="InterPro" id="IPR004291">
    <property type="entry name" value="Transposase_IS66_central"/>
</dbReference>
<dbReference type="InterPro" id="IPR039552">
    <property type="entry name" value="IS66_C"/>
</dbReference>
<dbReference type="Proteomes" id="UP000184148">
    <property type="component" value="Unassembled WGS sequence"/>
</dbReference>
<protein>
    <submittedName>
        <fullName evidence="3">IS66 C-terminal element</fullName>
    </submittedName>
</protein>
<dbReference type="PANTHER" id="PTHR33678">
    <property type="entry name" value="BLL1576 PROTEIN"/>
    <property type="match status" value="1"/>
</dbReference>
<dbReference type="Pfam" id="PF03050">
    <property type="entry name" value="DDE_Tnp_IS66"/>
    <property type="match status" value="1"/>
</dbReference>
<dbReference type="InterPro" id="IPR052344">
    <property type="entry name" value="Transposase-related"/>
</dbReference>
<reference evidence="4" key="1">
    <citation type="submission" date="2016-11" db="EMBL/GenBank/DDBJ databases">
        <authorList>
            <person name="Varghese N."/>
            <person name="Submissions S."/>
        </authorList>
    </citation>
    <scope>NUCLEOTIDE SEQUENCE [LARGE SCALE GENOMIC DNA]</scope>
    <source>
        <strain evidence="4">DSM 12395</strain>
    </source>
</reference>
<feature type="domain" description="Transposase IS66 C-terminal" evidence="2">
    <location>
        <begin position="130"/>
        <end position="170"/>
    </location>
</feature>